<dbReference type="Gene3D" id="2.160.10.10">
    <property type="entry name" value="Hexapeptide repeat proteins"/>
    <property type="match status" value="1"/>
</dbReference>
<dbReference type="SUPFAM" id="SSF51126">
    <property type="entry name" value="Pectin lyase-like"/>
    <property type="match status" value="1"/>
</dbReference>
<comment type="caution">
    <text evidence="1">The sequence shown here is derived from an EMBL/GenBank/DDBJ whole genome shotgun (WGS) entry which is preliminary data.</text>
</comment>
<dbReference type="InterPro" id="IPR011050">
    <property type="entry name" value="Pectin_lyase_fold/virulence"/>
</dbReference>
<organism evidence="1 2">
    <name type="scientific">Pseudoalteromonas fuliginea</name>
    <dbReference type="NCBI Taxonomy" id="1872678"/>
    <lineage>
        <taxon>Bacteria</taxon>
        <taxon>Pseudomonadati</taxon>
        <taxon>Pseudomonadota</taxon>
        <taxon>Gammaproteobacteria</taxon>
        <taxon>Alteromonadales</taxon>
        <taxon>Pseudoalteromonadaceae</taxon>
        <taxon>Pseudoalteromonas</taxon>
    </lineage>
</organism>
<dbReference type="RefSeq" id="WP_033028855.1">
    <property type="nucleotide sequence ID" value="NZ_JJNZ01000017.1"/>
</dbReference>
<gene>
    <name evidence="1" type="ORF">DC53_05965</name>
</gene>
<name>A0ABD3YBL9_9GAMM</name>
<sequence>MTTLNDQNATLPAHATTVIEKENRDSLIEKFDDLKTPSGNDFEALIRSSFNQVDDPIQVVKVDDKSELEVSAPLTITSDTQTNEKLKLSANELSMTQGETQTLNLDSDSMEMFDGVLSLSKDDKKLQVSGTVQASMLNATAQVNTVQLNTDALLVNNASTEILRAELDENTAPKVTISGDAKITKSVTAQSLNVTDTIDASDLVVSVSSTLANASANTLVVTGKTILSDKLEGENAIFTRHLEVSDTLGVGIDAQSTQAKLHISKRSSDMDALLRVDDYNNDTTPFFINSEGKVGVGTTDVAADFHVASDALFGDIRNAHYVKLNGLDKSHFEGNVSVSESMSVGVNELPIDAGSLAVSGKLALGKVNATAKLDVNGNTGESLLNIATNAAQFVKVTDAPLLDESKITVYQATKIKDALSVEGHVTGESVTVNQHLDSDTATINGQLIAGSTTTDSLTVNTHADIEQAQIYNQLNIASNNDQLNWECDAKLAVLSSPSNPSGVEISHFNGQAVTPIITSKMDKLGLFESNPMKSLHVGADALFAHSVDFASDINVLNNNDEAIFSVNDMNVVVGNSNFSTQLSVHGGAGIFGNTEVHGQLTVGVAGNPLLRTANSQVHITQLSEQAAIKVEHATEGFATYMAAGQLAINQPLPVSDVNFALTGQACVTGQVQIMGEANSGEEVALEVQGDTKLKNKLCVNGTAQVDDGLSLSVTNNSAQQQKDALAVQGSSHLAGTLSVTDAVDFHNGLTVTDGDVTFSDNFNANGPTTVDNTLTVNGHVSVMDGMKISPTESGNALLVEGGAQFDTDVEIEGDLNLSDKPANARLHIQEQGKQGLYIERQGGQAGLVFNDGRLGVGVERPDYALDVAEDSQFRKDVGIKGRLEVDESLHVDEYASFRSNINVYGNSELAGEARFGLPFSSVIDDESAGMPAGIAQVAIDQNHFAKAFAVYHQGAKPVVIEGGKLGVQTDSPTQALDVNGNAVFRGDVELKGTLHGSGRLECLDGAKIFGDVELRSDLTVSDDVHLKDTLLVDGISTFNRHVEVKSESTFQGSVRLNDELSVQNHTSLRDTLTVAKQATFQGGINIEGLEVGSQVSVTPAATFNNAVTVHGQVNLLSTLQMGSRITGPSMSVFGTEGEHLINVESGKDAAPLMIQANGHDALHITSEGNVGIGTQTPSHKLDIEGDVRVRNALLVDNSLSFADGAIIQSDCTVNGSLNSSTLQLGETQMIDCISADVDLGGDMASDEALATQAAVKAYIDAHCWSWAKSNKVLLIQNQQEFDEVMSRELLCNVTLLLLPHTSHPQMNRVYKLKQQVRIGSNVSIIGFNERETRIVKEHAGCRFLIHGQSDALIKSVEMRGFTFDGSLLNGGLYEGNGGAFHLRYVQSTKLNCVIENHHVNGDGGAIYGEADVSGVEASNIKHCSATRQGGGVYGVRESTLDVSSCHSEYGAGVAYCDDCQVVARANTAVLYGGGAYKCQNLMAQGYWRSNRAEASVGHHIYSAGGDISHDDHTHQDYWWHALYLDGPVMCGTQPWRNDHF</sequence>
<accession>A0ABD3YBL9</accession>
<dbReference type="EMBL" id="JJNZ01000017">
    <property type="protein sequence ID" value="KDC52245.1"/>
    <property type="molecule type" value="Genomic_DNA"/>
</dbReference>
<evidence type="ECO:0008006" key="3">
    <source>
        <dbReference type="Google" id="ProtNLM"/>
    </source>
</evidence>
<proteinExistence type="predicted"/>
<evidence type="ECO:0000313" key="2">
    <source>
        <dbReference type="Proteomes" id="UP000027154"/>
    </source>
</evidence>
<evidence type="ECO:0000313" key="1">
    <source>
        <dbReference type="EMBL" id="KDC52245.1"/>
    </source>
</evidence>
<reference evidence="1 2" key="1">
    <citation type="submission" date="2014-04" db="EMBL/GenBank/DDBJ databases">
        <title>Pseudoalteromonas galatheae sp. nov., isolated from a deep-sea polychaete near Canal Concepcion, Chile.</title>
        <authorList>
            <person name="Machado H.R."/>
            <person name="Gram L."/>
            <person name="Vynne N.G."/>
        </authorList>
    </citation>
    <scope>NUCLEOTIDE SEQUENCE [LARGE SCALE GENOMIC DNA]</scope>
    <source>
        <strain evidence="1 2">KMM216</strain>
    </source>
</reference>
<protein>
    <recommendedName>
        <fullName evidence="3">Polymer-forming cytoskeletal protein</fullName>
    </recommendedName>
</protein>
<dbReference type="Proteomes" id="UP000027154">
    <property type="component" value="Unassembled WGS sequence"/>
</dbReference>